<reference evidence="1 2" key="1">
    <citation type="submission" date="2019-08" db="EMBL/GenBank/DDBJ databases">
        <authorList>
            <person name="Liang Q."/>
        </authorList>
    </citation>
    <scope>NUCLEOTIDE SEQUENCE [LARGE SCALE GENOMIC DNA]</scope>
    <source>
        <strain evidence="1 2">V1718</strain>
    </source>
</reference>
<proteinExistence type="predicted"/>
<evidence type="ECO:0000313" key="2">
    <source>
        <dbReference type="Proteomes" id="UP000321595"/>
    </source>
</evidence>
<evidence type="ECO:0008006" key="3">
    <source>
        <dbReference type="Google" id="ProtNLM"/>
    </source>
</evidence>
<dbReference type="KEGG" id="bbae:FRD01_02560"/>
<gene>
    <name evidence="1" type="ORF">FRD01_02560</name>
</gene>
<dbReference type="RefSeq" id="WP_146957359.1">
    <property type="nucleotide sequence ID" value="NZ_CP042467.1"/>
</dbReference>
<organism evidence="1 2">
    <name type="scientific">Microvenator marinus</name>
    <dbReference type="NCBI Taxonomy" id="2600177"/>
    <lineage>
        <taxon>Bacteria</taxon>
        <taxon>Deltaproteobacteria</taxon>
        <taxon>Bradymonadales</taxon>
        <taxon>Microvenatoraceae</taxon>
        <taxon>Microvenator</taxon>
    </lineage>
</organism>
<name>A0A5B8XME5_9DELT</name>
<sequence length="69" mass="7860">MNMKLVDTNTLSKMFPAIKASSWVSMRHRGVGPRFVKLGNRVFYDIDDVEAWFESNKVSSTAEAANRNH</sequence>
<dbReference type="EMBL" id="CP042467">
    <property type="protein sequence ID" value="QED26158.1"/>
    <property type="molecule type" value="Genomic_DNA"/>
</dbReference>
<dbReference type="AlphaFoldDB" id="A0A5B8XME5"/>
<keyword evidence="2" id="KW-1185">Reference proteome</keyword>
<dbReference type="OrthoDB" id="123463at2"/>
<evidence type="ECO:0000313" key="1">
    <source>
        <dbReference type="EMBL" id="QED26158.1"/>
    </source>
</evidence>
<dbReference type="Proteomes" id="UP000321595">
    <property type="component" value="Chromosome"/>
</dbReference>
<accession>A0A5B8XME5</accession>
<protein>
    <recommendedName>
        <fullName evidence="3">Helix-turn-helix domain-containing protein</fullName>
    </recommendedName>
</protein>